<dbReference type="EMBL" id="LBYQ01000001">
    <property type="protein sequence ID" value="KKR55685.1"/>
    <property type="molecule type" value="Genomic_DNA"/>
</dbReference>
<dbReference type="InterPro" id="IPR011146">
    <property type="entry name" value="HIT-like"/>
</dbReference>
<evidence type="ECO:0000256" key="3">
    <source>
        <dbReference type="PROSITE-ProRule" id="PRU00464"/>
    </source>
</evidence>
<protein>
    <submittedName>
        <fullName evidence="5">HIT family hydrolase, diadenosine tetraphosphate hydrolase</fullName>
    </submittedName>
</protein>
<evidence type="ECO:0000313" key="6">
    <source>
        <dbReference type="Proteomes" id="UP000034489"/>
    </source>
</evidence>
<accession>A0A0G0U894</accession>
<dbReference type="SUPFAM" id="SSF54197">
    <property type="entry name" value="HIT-like"/>
    <property type="match status" value="1"/>
</dbReference>
<dbReference type="PROSITE" id="PS00892">
    <property type="entry name" value="HIT_1"/>
    <property type="match status" value="1"/>
</dbReference>
<dbReference type="PRINTS" id="PR00332">
    <property type="entry name" value="HISTRIAD"/>
</dbReference>
<organism evidence="5 6">
    <name type="scientific">Candidatus Curtissbacteria bacterium GW2011_GWA1_40_24</name>
    <dbReference type="NCBI Taxonomy" id="1618406"/>
    <lineage>
        <taxon>Bacteria</taxon>
        <taxon>Candidatus Curtissiibacteriota</taxon>
    </lineage>
</organism>
<feature type="active site" description="Tele-AMP-histidine intermediate" evidence="1">
    <location>
        <position position="98"/>
    </location>
</feature>
<dbReference type="Proteomes" id="UP000034489">
    <property type="component" value="Unassembled WGS sequence"/>
</dbReference>
<evidence type="ECO:0000313" key="5">
    <source>
        <dbReference type="EMBL" id="KKR55685.1"/>
    </source>
</evidence>
<gene>
    <name evidence="5" type="ORF">UT92_C0001G0028</name>
</gene>
<dbReference type="PROSITE" id="PS51084">
    <property type="entry name" value="HIT_2"/>
    <property type="match status" value="1"/>
</dbReference>
<dbReference type="AlphaFoldDB" id="A0A0G0U894"/>
<proteinExistence type="predicted"/>
<feature type="short sequence motif" description="Histidine triad motif" evidence="2 3">
    <location>
        <begin position="96"/>
        <end position="100"/>
    </location>
</feature>
<dbReference type="GO" id="GO:0016787">
    <property type="term" value="F:hydrolase activity"/>
    <property type="evidence" value="ECO:0007669"/>
    <property type="project" value="UniProtKB-KW"/>
</dbReference>
<feature type="domain" description="HIT" evidence="4">
    <location>
        <begin position="5"/>
        <end position="113"/>
    </location>
</feature>
<dbReference type="PANTHER" id="PTHR23089">
    <property type="entry name" value="HISTIDINE TRIAD HIT PROTEIN"/>
    <property type="match status" value="1"/>
</dbReference>
<dbReference type="InterPro" id="IPR001310">
    <property type="entry name" value="Histidine_triad_HIT"/>
</dbReference>
<dbReference type="Pfam" id="PF11969">
    <property type="entry name" value="DcpS_C"/>
    <property type="match status" value="1"/>
</dbReference>
<sequence length="121" mass="13786">MIDCVFCKIINKEIAADVIYEDGEILIFKDIHPSAPIHYLVVPKEHIQSIMRAEDNHKEIISKLIFSAKKAAEKLGLKGYKLVFNVGREGGQIIDHLHLHLLGGWKKQEDIDKMPNSELDK</sequence>
<reference evidence="5 6" key="1">
    <citation type="journal article" date="2015" name="Nature">
        <title>rRNA introns, odd ribosomes, and small enigmatic genomes across a large radiation of phyla.</title>
        <authorList>
            <person name="Brown C.T."/>
            <person name="Hug L.A."/>
            <person name="Thomas B.C."/>
            <person name="Sharon I."/>
            <person name="Castelle C.J."/>
            <person name="Singh A."/>
            <person name="Wilkins M.J."/>
            <person name="Williams K.H."/>
            <person name="Banfield J.F."/>
        </authorList>
    </citation>
    <scope>NUCLEOTIDE SEQUENCE [LARGE SCALE GENOMIC DNA]</scope>
</reference>
<evidence type="ECO:0000259" key="4">
    <source>
        <dbReference type="PROSITE" id="PS51084"/>
    </source>
</evidence>
<evidence type="ECO:0000256" key="2">
    <source>
        <dbReference type="PIRSR" id="PIRSR601310-3"/>
    </source>
</evidence>
<keyword evidence="5" id="KW-0378">Hydrolase</keyword>
<evidence type="ECO:0000256" key="1">
    <source>
        <dbReference type="PIRSR" id="PIRSR601310-1"/>
    </source>
</evidence>
<comment type="caution">
    <text evidence="5">The sequence shown here is derived from an EMBL/GenBank/DDBJ whole genome shotgun (WGS) entry which is preliminary data.</text>
</comment>
<name>A0A0G0U894_9BACT</name>
<dbReference type="InterPro" id="IPR019808">
    <property type="entry name" value="Histidine_triad_CS"/>
</dbReference>
<dbReference type="InterPro" id="IPR036265">
    <property type="entry name" value="HIT-like_sf"/>
</dbReference>
<dbReference type="Gene3D" id="3.30.428.10">
    <property type="entry name" value="HIT-like"/>
    <property type="match status" value="1"/>
</dbReference>